<reference evidence="3" key="1">
    <citation type="journal article" date="2017" name="Genome Biol.">
        <title>Comparative genomics reveals high biological diversity and specific adaptations in the industrially and medically important fungal genus Aspergillus.</title>
        <authorList>
            <person name="de Vries R.P."/>
            <person name="Riley R."/>
            <person name="Wiebenga A."/>
            <person name="Aguilar-Osorio G."/>
            <person name="Amillis S."/>
            <person name="Uchima C.A."/>
            <person name="Anderluh G."/>
            <person name="Asadollahi M."/>
            <person name="Askin M."/>
            <person name="Barry K."/>
            <person name="Battaglia E."/>
            <person name="Bayram O."/>
            <person name="Benocci T."/>
            <person name="Braus-Stromeyer S.A."/>
            <person name="Caldana C."/>
            <person name="Canovas D."/>
            <person name="Cerqueira G.C."/>
            <person name="Chen F."/>
            <person name="Chen W."/>
            <person name="Choi C."/>
            <person name="Clum A."/>
            <person name="Dos Santos R.A."/>
            <person name="Damasio A.R."/>
            <person name="Diallinas G."/>
            <person name="Emri T."/>
            <person name="Fekete E."/>
            <person name="Flipphi M."/>
            <person name="Freyberg S."/>
            <person name="Gallo A."/>
            <person name="Gournas C."/>
            <person name="Habgood R."/>
            <person name="Hainaut M."/>
            <person name="Harispe M.L."/>
            <person name="Henrissat B."/>
            <person name="Hilden K.S."/>
            <person name="Hope R."/>
            <person name="Hossain A."/>
            <person name="Karabika E."/>
            <person name="Karaffa L."/>
            <person name="Karanyi Z."/>
            <person name="Krasevec N."/>
            <person name="Kuo A."/>
            <person name="Kusch H."/>
            <person name="LaButti K."/>
            <person name="Lagendijk E.L."/>
            <person name="Lapidus A."/>
            <person name="Levasseur A."/>
            <person name="Lindquist E."/>
            <person name="Lipzen A."/>
            <person name="Logrieco A.F."/>
            <person name="MacCabe A."/>
            <person name="Maekelae M.R."/>
            <person name="Malavazi I."/>
            <person name="Melin P."/>
            <person name="Meyer V."/>
            <person name="Mielnichuk N."/>
            <person name="Miskei M."/>
            <person name="Molnar A.P."/>
            <person name="Mule G."/>
            <person name="Ngan C.Y."/>
            <person name="Orejas M."/>
            <person name="Orosz E."/>
            <person name="Ouedraogo J.P."/>
            <person name="Overkamp K.M."/>
            <person name="Park H.-S."/>
            <person name="Perrone G."/>
            <person name="Piumi F."/>
            <person name="Punt P.J."/>
            <person name="Ram A.F."/>
            <person name="Ramon A."/>
            <person name="Rauscher S."/>
            <person name="Record E."/>
            <person name="Riano-Pachon D.M."/>
            <person name="Robert V."/>
            <person name="Roehrig J."/>
            <person name="Ruller R."/>
            <person name="Salamov A."/>
            <person name="Salih N.S."/>
            <person name="Samson R.A."/>
            <person name="Sandor E."/>
            <person name="Sanguinetti M."/>
            <person name="Schuetze T."/>
            <person name="Sepcic K."/>
            <person name="Shelest E."/>
            <person name="Sherlock G."/>
            <person name="Sophianopoulou V."/>
            <person name="Squina F.M."/>
            <person name="Sun H."/>
            <person name="Susca A."/>
            <person name="Todd R.B."/>
            <person name="Tsang A."/>
            <person name="Unkles S.E."/>
            <person name="van de Wiele N."/>
            <person name="van Rossen-Uffink D."/>
            <person name="Oliveira J.V."/>
            <person name="Vesth T.C."/>
            <person name="Visser J."/>
            <person name="Yu J.-H."/>
            <person name="Zhou M."/>
            <person name="Andersen M.R."/>
            <person name="Archer D.B."/>
            <person name="Baker S.E."/>
            <person name="Benoit I."/>
            <person name="Brakhage A.A."/>
            <person name="Braus G.H."/>
            <person name="Fischer R."/>
            <person name="Frisvad J.C."/>
            <person name="Goldman G.H."/>
            <person name="Houbraken J."/>
            <person name="Oakley B."/>
            <person name="Pocsi I."/>
            <person name="Scazzocchio C."/>
            <person name="Seiboth B."/>
            <person name="vanKuyk P.A."/>
            <person name="Wortman J."/>
            <person name="Dyer P.S."/>
            <person name="Grigoriev I.V."/>
        </authorList>
    </citation>
    <scope>NUCLEOTIDE SEQUENCE [LARGE SCALE GENOMIC DNA]</scope>
    <source>
        <strain evidence="3">CBS 506.65</strain>
    </source>
</reference>
<evidence type="ECO:0008006" key="4">
    <source>
        <dbReference type="Google" id="ProtNLM"/>
    </source>
</evidence>
<name>A0A1L9S827_9EURO</name>
<dbReference type="AlphaFoldDB" id="A0A1L9S827"/>
<dbReference type="EMBL" id="KV878353">
    <property type="protein sequence ID" value="OJJ43290.1"/>
    <property type="molecule type" value="Genomic_DNA"/>
</dbReference>
<evidence type="ECO:0000313" key="3">
    <source>
        <dbReference type="Proteomes" id="UP000184188"/>
    </source>
</evidence>
<feature type="signal peptide" evidence="1">
    <location>
        <begin position="1"/>
        <end position="17"/>
    </location>
</feature>
<gene>
    <name evidence="2" type="ORF">ASPZODRAFT_19693</name>
</gene>
<dbReference type="Proteomes" id="UP000184188">
    <property type="component" value="Unassembled WGS sequence"/>
</dbReference>
<dbReference type="GeneID" id="34613920"/>
<dbReference type="RefSeq" id="XP_022577800.1">
    <property type="nucleotide sequence ID" value="XM_022727456.1"/>
</dbReference>
<protein>
    <recommendedName>
        <fullName evidence="4">RxLR effector protein</fullName>
    </recommendedName>
</protein>
<keyword evidence="3" id="KW-1185">Reference proteome</keyword>
<accession>A0A1L9S827</accession>
<organism evidence="2 3">
    <name type="scientific">Penicilliopsis zonata CBS 506.65</name>
    <dbReference type="NCBI Taxonomy" id="1073090"/>
    <lineage>
        <taxon>Eukaryota</taxon>
        <taxon>Fungi</taxon>
        <taxon>Dikarya</taxon>
        <taxon>Ascomycota</taxon>
        <taxon>Pezizomycotina</taxon>
        <taxon>Eurotiomycetes</taxon>
        <taxon>Eurotiomycetidae</taxon>
        <taxon>Eurotiales</taxon>
        <taxon>Aspergillaceae</taxon>
        <taxon>Penicilliopsis</taxon>
    </lineage>
</organism>
<keyword evidence="1" id="KW-0732">Signal</keyword>
<dbReference type="VEuPathDB" id="FungiDB:ASPZODRAFT_19693"/>
<evidence type="ECO:0000313" key="2">
    <source>
        <dbReference type="EMBL" id="OJJ43290.1"/>
    </source>
</evidence>
<proteinExistence type="predicted"/>
<feature type="chain" id="PRO_5009887524" description="RxLR effector protein" evidence="1">
    <location>
        <begin position="18"/>
        <end position="73"/>
    </location>
</feature>
<evidence type="ECO:0000256" key="1">
    <source>
        <dbReference type="SAM" id="SignalP"/>
    </source>
</evidence>
<sequence length="73" mass="7552">MRPQFLVLTALAASVMAMPPTENVKAAASIDSAAEHVHAVRDVEGSKKGKSDDSELTSTLSEVVSLLSGLLDG</sequence>